<gene>
    <name evidence="2" type="ORF">GSI_11404</name>
</gene>
<protein>
    <submittedName>
        <fullName evidence="2">Uncharacterized protein</fullName>
    </submittedName>
</protein>
<comment type="caution">
    <text evidence="2">The sequence shown here is derived from an EMBL/GenBank/DDBJ whole genome shotgun (WGS) entry which is preliminary data.</text>
</comment>
<proteinExistence type="predicted"/>
<dbReference type="Proteomes" id="UP000230002">
    <property type="component" value="Unassembled WGS sequence"/>
</dbReference>
<evidence type="ECO:0000313" key="2">
    <source>
        <dbReference type="EMBL" id="PIL25654.1"/>
    </source>
</evidence>
<sequence>MDVRSPCTVDVRHPLSIHSLLYESARDIFHGSLLMASEATPHSTGPHIPGGEADPNSSSSTLVNLGLTSLSAHDPVSPGSASFDPNAPAPLALRDGLYPITEVQLRPGATDVNALWAHRLSASFGAIADQIAAASRALAVPPSAPAANGSGATASQGEVAALAARLDLLERAQGQLGADLQQVQAQLARLEVSGTASASGSAAKQPEVAILEVEHAQASGEDTSGFKSATEIAIEELQKKVDGAIDTIKLEQARLYARLHNATVTSNKMAIKALMMANGKPPQNFPNTKGEFEHLTKERYEHILKSYDVVPKGDTKAKREQLREFIGLTPSSN</sequence>
<keyword evidence="3" id="KW-1185">Reference proteome</keyword>
<reference evidence="2 3" key="1">
    <citation type="journal article" date="2015" name="Sci. Rep.">
        <title>Chromosome-level genome map provides insights into diverse defense mechanisms in the medicinal fungus Ganoderma sinense.</title>
        <authorList>
            <person name="Zhu Y."/>
            <person name="Xu J."/>
            <person name="Sun C."/>
            <person name="Zhou S."/>
            <person name="Xu H."/>
            <person name="Nelson D.R."/>
            <person name="Qian J."/>
            <person name="Song J."/>
            <person name="Luo H."/>
            <person name="Xiang L."/>
            <person name="Li Y."/>
            <person name="Xu Z."/>
            <person name="Ji A."/>
            <person name="Wang L."/>
            <person name="Lu S."/>
            <person name="Hayward A."/>
            <person name="Sun W."/>
            <person name="Li X."/>
            <person name="Schwartz D.C."/>
            <person name="Wang Y."/>
            <person name="Chen S."/>
        </authorList>
    </citation>
    <scope>NUCLEOTIDE SEQUENCE [LARGE SCALE GENOMIC DNA]</scope>
    <source>
        <strain evidence="2 3">ZZ0214-1</strain>
    </source>
</reference>
<dbReference type="EMBL" id="AYKW01000045">
    <property type="protein sequence ID" value="PIL25654.1"/>
    <property type="molecule type" value="Genomic_DNA"/>
</dbReference>
<dbReference type="STRING" id="1077348.A0A2G8RVZ4"/>
<feature type="region of interest" description="Disordered" evidence="1">
    <location>
        <begin position="40"/>
        <end position="62"/>
    </location>
</feature>
<evidence type="ECO:0000313" key="3">
    <source>
        <dbReference type="Proteomes" id="UP000230002"/>
    </source>
</evidence>
<name>A0A2G8RVZ4_9APHY</name>
<evidence type="ECO:0000256" key="1">
    <source>
        <dbReference type="SAM" id="MobiDB-lite"/>
    </source>
</evidence>
<organism evidence="2 3">
    <name type="scientific">Ganoderma sinense ZZ0214-1</name>
    <dbReference type="NCBI Taxonomy" id="1077348"/>
    <lineage>
        <taxon>Eukaryota</taxon>
        <taxon>Fungi</taxon>
        <taxon>Dikarya</taxon>
        <taxon>Basidiomycota</taxon>
        <taxon>Agaricomycotina</taxon>
        <taxon>Agaricomycetes</taxon>
        <taxon>Polyporales</taxon>
        <taxon>Polyporaceae</taxon>
        <taxon>Ganoderma</taxon>
    </lineage>
</organism>
<dbReference type="Pfam" id="PF07957">
    <property type="entry name" value="DUF3294"/>
    <property type="match status" value="1"/>
</dbReference>
<dbReference type="InterPro" id="IPR012917">
    <property type="entry name" value="DUF3294"/>
</dbReference>
<accession>A0A2G8RVZ4</accession>
<dbReference type="AlphaFoldDB" id="A0A2G8RVZ4"/>
<dbReference type="OrthoDB" id="3259063at2759"/>